<keyword evidence="2" id="KW-1185">Reference proteome</keyword>
<dbReference type="WBParaSite" id="PDA_v2.g12769.t1">
    <property type="protein sequence ID" value="PDA_v2.g12769.t1"/>
    <property type="gene ID" value="PDA_v2.g12769"/>
</dbReference>
<evidence type="ECO:0000313" key="2">
    <source>
        <dbReference type="Proteomes" id="UP000887578"/>
    </source>
</evidence>
<evidence type="ECO:0000256" key="1">
    <source>
        <dbReference type="SAM" id="MobiDB-lite"/>
    </source>
</evidence>
<protein>
    <submittedName>
        <fullName evidence="3">Uncharacterized protein</fullName>
    </submittedName>
</protein>
<name>A0A914P5Y9_9BILA</name>
<accession>A0A914P5Y9</accession>
<dbReference type="Proteomes" id="UP000887578">
    <property type="component" value="Unplaced"/>
</dbReference>
<evidence type="ECO:0000313" key="3">
    <source>
        <dbReference type="WBParaSite" id="PDA_v2.g12769.t1"/>
    </source>
</evidence>
<feature type="region of interest" description="Disordered" evidence="1">
    <location>
        <begin position="13"/>
        <end position="37"/>
    </location>
</feature>
<reference evidence="3" key="1">
    <citation type="submission" date="2022-11" db="UniProtKB">
        <authorList>
            <consortium name="WormBaseParasite"/>
        </authorList>
    </citation>
    <scope>IDENTIFICATION</scope>
</reference>
<proteinExistence type="predicted"/>
<sequence>MHSVDYHFETSKHFCNPNIQPARIDSDNESDDSDYDGGPIVGTEICSNYSLPLFVKPMSPALASTMVSLDLRGFSPLLIPMLKSVDRGKAFRDYNL</sequence>
<dbReference type="AlphaFoldDB" id="A0A914P5Y9"/>
<organism evidence="2 3">
    <name type="scientific">Panagrolaimus davidi</name>
    <dbReference type="NCBI Taxonomy" id="227884"/>
    <lineage>
        <taxon>Eukaryota</taxon>
        <taxon>Metazoa</taxon>
        <taxon>Ecdysozoa</taxon>
        <taxon>Nematoda</taxon>
        <taxon>Chromadorea</taxon>
        <taxon>Rhabditida</taxon>
        <taxon>Tylenchina</taxon>
        <taxon>Panagrolaimomorpha</taxon>
        <taxon>Panagrolaimoidea</taxon>
        <taxon>Panagrolaimidae</taxon>
        <taxon>Panagrolaimus</taxon>
    </lineage>
</organism>